<evidence type="ECO:0008006" key="3">
    <source>
        <dbReference type="Google" id="ProtNLM"/>
    </source>
</evidence>
<keyword evidence="2" id="KW-1185">Reference proteome</keyword>
<evidence type="ECO:0000313" key="1">
    <source>
        <dbReference type="EMBL" id="MES1919846.1"/>
    </source>
</evidence>
<gene>
    <name evidence="1" type="ORF">MHBO_001602</name>
</gene>
<reference evidence="1 2" key="1">
    <citation type="journal article" date="2024" name="BMC Biol.">
        <title>Comparative genomics of Ascetosporea gives new insight into the evolutionary basis for animal parasitism in Rhizaria.</title>
        <authorList>
            <person name="Hiltunen Thoren M."/>
            <person name="Onut-Brannstrom I."/>
            <person name="Alfjorden A."/>
            <person name="Peckova H."/>
            <person name="Swords F."/>
            <person name="Hooper C."/>
            <person name="Holzer A.S."/>
            <person name="Bass D."/>
            <person name="Burki F."/>
        </authorList>
    </citation>
    <scope>NUCLEOTIDE SEQUENCE [LARGE SCALE GENOMIC DNA]</scope>
    <source>
        <strain evidence="1">20-A016</strain>
    </source>
</reference>
<protein>
    <recommendedName>
        <fullName evidence="3">Ribosomal protein L32</fullName>
    </recommendedName>
</protein>
<evidence type="ECO:0000313" key="2">
    <source>
        <dbReference type="Proteomes" id="UP001439008"/>
    </source>
</evidence>
<comment type="caution">
    <text evidence="1">The sequence shown here is derived from an EMBL/GenBank/DDBJ whole genome shotgun (WGS) entry which is preliminary data.</text>
</comment>
<sequence length="65" mass="7267">MSQLLLGTRHSKSKVNGAFRSLNSIMLVFLSQVKSKYSSKKASWKKYFPFGQNNLVSPGSKAFPL</sequence>
<dbReference type="EMBL" id="JBDODL010000418">
    <property type="protein sequence ID" value="MES1919846.1"/>
    <property type="molecule type" value="Genomic_DNA"/>
</dbReference>
<accession>A0ABV2AJI4</accession>
<proteinExistence type="predicted"/>
<organism evidence="1 2">
    <name type="scientific">Bonamia ostreae</name>
    <dbReference type="NCBI Taxonomy" id="126728"/>
    <lineage>
        <taxon>Eukaryota</taxon>
        <taxon>Sar</taxon>
        <taxon>Rhizaria</taxon>
        <taxon>Endomyxa</taxon>
        <taxon>Ascetosporea</taxon>
        <taxon>Haplosporida</taxon>
        <taxon>Bonamia</taxon>
    </lineage>
</organism>
<name>A0ABV2AJI4_9EUKA</name>
<dbReference type="Proteomes" id="UP001439008">
    <property type="component" value="Unassembled WGS sequence"/>
</dbReference>